<dbReference type="Pfam" id="PF13432">
    <property type="entry name" value="TPR_16"/>
    <property type="match status" value="3"/>
</dbReference>
<accession>A0A0P1ITH4</accession>
<feature type="repeat" description="TPR" evidence="1">
    <location>
        <begin position="359"/>
        <end position="392"/>
    </location>
</feature>
<dbReference type="SMART" id="SM00028">
    <property type="entry name" value="TPR"/>
    <property type="match status" value="7"/>
</dbReference>
<feature type="signal peptide" evidence="2">
    <location>
        <begin position="1"/>
        <end position="24"/>
    </location>
</feature>
<evidence type="ECO:0000256" key="1">
    <source>
        <dbReference type="PROSITE-ProRule" id="PRU00339"/>
    </source>
</evidence>
<proteinExistence type="predicted"/>
<dbReference type="Proteomes" id="UP000051870">
    <property type="component" value="Unassembled WGS sequence"/>
</dbReference>
<dbReference type="PANTHER" id="PTHR12558">
    <property type="entry name" value="CELL DIVISION CYCLE 16,23,27"/>
    <property type="match status" value="1"/>
</dbReference>
<keyword evidence="3" id="KW-0449">Lipoprotein</keyword>
<evidence type="ECO:0000256" key="2">
    <source>
        <dbReference type="SAM" id="SignalP"/>
    </source>
</evidence>
<feature type="chain" id="PRO_5006065606" evidence="2">
    <location>
        <begin position="25"/>
        <end position="569"/>
    </location>
</feature>
<evidence type="ECO:0000313" key="4">
    <source>
        <dbReference type="Proteomes" id="UP000051870"/>
    </source>
</evidence>
<evidence type="ECO:0000313" key="3">
    <source>
        <dbReference type="EMBL" id="CUK05567.1"/>
    </source>
</evidence>
<dbReference type="PANTHER" id="PTHR12558:SF13">
    <property type="entry name" value="CELL DIVISION CYCLE PROTEIN 27 HOMOLOG"/>
    <property type="match status" value="1"/>
</dbReference>
<name>A0A0P1ITH4_9RHOB</name>
<gene>
    <name evidence="3" type="ORF">PH7735_02917</name>
</gene>
<dbReference type="STRING" id="1715693.PH7735_02917"/>
<dbReference type="InterPro" id="IPR019734">
    <property type="entry name" value="TPR_rpt"/>
</dbReference>
<sequence length="569" mass="62488">MAASFLRIATASLLISTVSLPVSAQGFSGAYLAGRQAAFDSDYQAASQYYTQALARDPSNPRLLENAVLAFLSLGQVDRAMPVARKMRADGLQSQLANMVITADLVKDGKFETLLEEIDGTLEINELVDSLVSAWAQIGKGSMSEALKAFDEAAKQQGAAGFSAYHKALALASVGDFSGAEAVYSAETDAPVQMTRRSVIALVQILSQLERNEEALNVMKEMFGTALDPRLQDMYDTLEAGGELEFSVVNGASDGIAEVFYTLADVLAPDAAPDYTLMYARVAEYLRPDHVEALLLSAGLLDQMGRYELATEAYKRVPADHPSFHAAEMGRADALRMAGKNDAAIEVLEQLTRTHGELSSVHSALGDVLRQQKDFEGAVAAYDKAIELDNTLDRALWFVYYARGICHERLDKWDMAEADFRKALELNPEQPQVLNYLGYSMVEKQIKLDEALNMIERAVAARPGSGYIVDSLGWVLFRLGRYDEAVGHMERATELMPIDPVVNDHLGDVYWAVGRNLEAEFQWKRALSFVSDDTAEEANPYRIRRKLEVGLDQVLEEEGADPLKVANEG</sequence>
<reference evidence="4" key="1">
    <citation type="submission" date="2015-09" db="EMBL/GenBank/DDBJ databases">
        <authorList>
            <person name="Rodrigo-Torres Lidia"/>
            <person name="Arahal R.David."/>
        </authorList>
    </citation>
    <scope>NUCLEOTIDE SEQUENCE [LARGE SCALE GENOMIC DNA]</scope>
    <source>
        <strain evidence="4">CECT 7735</strain>
    </source>
</reference>
<keyword evidence="2" id="KW-0732">Signal</keyword>
<dbReference type="GeneID" id="83881918"/>
<organism evidence="3 4">
    <name type="scientific">Shimia thalassica</name>
    <dbReference type="NCBI Taxonomy" id="1715693"/>
    <lineage>
        <taxon>Bacteria</taxon>
        <taxon>Pseudomonadati</taxon>
        <taxon>Pseudomonadota</taxon>
        <taxon>Alphaproteobacteria</taxon>
        <taxon>Rhodobacterales</taxon>
        <taxon>Roseobacteraceae</taxon>
    </lineage>
</organism>
<protein>
    <submittedName>
        <fullName evidence="3">Lipoprotein NlpI</fullName>
    </submittedName>
</protein>
<dbReference type="PROSITE" id="PS50005">
    <property type="entry name" value="TPR"/>
    <property type="match status" value="3"/>
</dbReference>
<dbReference type="SUPFAM" id="SSF48452">
    <property type="entry name" value="TPR-like"/>
    <property type="match status" value="3"/>
</dbReference>
<feature type="repeat" description="TPR" evidence="1">
    <location>
        <begin position="397"/>
        <end position="430"/>
    </location>
</feature>
<dbReference type="InterPro" id="IPR011990">
    <property type="entry name" value="TPR-like_helical_dom_sf"/>
</dbReference>
<keyword evidence="4" id="KW-1185">Reference proteome</keyword>
<dbReference type="RefSeq" id="WP_058312083.1">
    <property type="nucleotide sequence ID" value="NZ_CYTW01000003.1"/>
</dbReference>
<dbReference type="EMBL" id="CYTW01000003">
    <property type="protein sequence ID" value="CUK05567.1"/>
    <property type="molecule type" value="Genomic_DNA"/>
</dbReference>
<dbReference type="AlphaFoldDB" id="A0A0P1ITH4"/>
<dbReference type="Pfam" id="PF00515">
    <property type="entry name" value="TPR_1"/>
    <property type="match status" value="1"/>
</dbReference>
<keyword evidence="1" id="KW-0802">TPR repeat</keyword>
<feature type="repeat" description="TPR" evidence="1">
    <location>
        <begin position="466"/>
        <end position="499"/>
    </location>
</feature>
<dbReference type="Gene3D" id="1.25.40.10">
    <property type="entry name" value="Tetratricopeptide repeat domain"/>
    <property type="match status" value="3"/>
</dbReference>